<accession>A0A8I6SCK4</accession>
<reference evidence="2" key="1">
    <citation type="submission" date="2022-01" db="UniProtKB">
        <authorList>
            <consortium name="EnsemblMetazoa"/>
        </authorList>
    </citation>
    <scope>IDENTIFICATION</scope>
</reference>
<dbReference type="GeneID" id="106671117"/>
<dbReference type="InterPro" id="IPR038648">
    <property type="entry name" value="PHR_sf"/>
</dbReference>
<dbReference type="Gene3D" id="3.30.710.10">
    <property type="entry name" value="Potassium Channel Kv1.1, Chain A"/>
    <property type="match status" value="1"/>
</dbReference>
<dbReference type="SMART" id="SM00225">
    <property type="entry name" value="BTB"/>
    <property type="match status" value="1"/>
</dbReference>
<dbReference type="OMA" id="CEIFYLA"/>
<evidence type="ECO:0000313" key="2">
    <source>
        <dbReference type="EnsemblMetazoa" id="XP_014257436.1"/>
    </source>
</evidence>
<dbReference type="GO" id="GO:0000932">
    <property type="term" value="C:P-body"/>
    <property type="evidence" value="ECO:0007669"/>
    <property type="project" value="TreeGrafter"/>
</dbReference>
<dbReference type="Gene3D" id="2.60.120.820">
    <property type="entry name" value="PHR domain"/>
    <property type="match status" value="1"/>
</dbReference>
<sequence length="426" mass="49151">MEDGNVNFQNEGKCLAELLGYVFKNSVWTDCVFKVGPEGEEKEFKAHKLILSVYSKVFETMFSGRFGENTEDIQVIDAQPDVFEAMLTYIYTDELEIKSIDQACEIFYLADKYIIMRLQELCKAYVFKNVALNNVCRCYEFAKLFDLYELLEKCKKIICEETSLVLQSPGFLGAQMSTVMMILDEKTLYTTEIEIFNAVELWTKEEFKRKGINGDEYSEERQMIYDVIVPKICFKNLKARQFAEGPGCSPLLTKDLSLAILLHLASPMSNPLPTGFSTCHRNSMERSFKLFWPVFTVKDATPVDISFVTFSCNRDIMLDGVLINCKSQYSCYDVFIEICLKDHTSDIESKSISSMYCYDYTIKKISFAKRIKVCSGRKYTISVNFKQSVFCKARYLNTFEFVFESCTFDILEASEPLFMEGIFFTL</sequence>
<dbReference type="OrthoDB" id="6621423at2759"/>
<evidence type="ECO:0000313" key="3">
    <source>
        <dbReference type="Proteomes" id="UP000494040"/>
    </source>
</evidence>
<dbReference type="InterPro" id="IPR000210">
    <property type="entry name" value="BTB/POZ_dom"/>
</dbReference>
<dbReference type="KEGG" id="clec:106671117"/>
<keyword evidence="3" id="KW-1185">Reference proteome</keyword>
<dbReference type="Pfam" id="PF00651">
    <property type="entry name" value="BTB"/>
    <property type="match status" value="1"/>
</dbReference>
<organism evidence="2 3">
    <name type="scientific">Cimex lectularius</name>
    <name type="common">Bed bug</name>
    <name type="synonym">Acanthia lectularia</name>
    <dbReference type="NCBI Taxonomy" id="79782"/>
    <lineage>
        <taxon>Eukaryota</taxon>
        <taxon>Metazoa</taxon>
        <taxon>Ecdysozoa</taxon>
        <taxon>Arthropoda</taxon>
        <taxon>Hexapoda</taxon>
        <taxon>Insecta</taxon>
        <taxon>Pterygota</taxon>
        <taxon>Neoptera</taxon>
        <taxon>Paraneoptera</taxon>
        <taxon>Hemiptera</taxon>
        <taxon>Heteroptera</taxon>
        <taxon>Panheteroptera</taxon>
        <taxon>Cimicomorpha</taxon>
        <taxon>Cimicidae</taxon>
        <taxon>Cimex</taxon>
    </lineage>
</organism>
<dbReference type="Proteomes" id="UP000494040">
    <property type="component" value="Unassembled WGS sequence"/>
</dbReference>
<dbReference type="RefSeq" id="XP_014257436.1">
    <property type="nucleotide sequence ID" value="XM_014401950.2"/>
</dbReference>
<name>A0A8I6SCK4_CIMLE</name>
<dbReference type="Gene3D" id="1.25.40.420">
    <property type="match status" value="1"/>
</dbReference>
<dbReference type="AlphaFoldDB" id="A0A8I6SCK4"/>
<dbReference type="PANTHER" id="PTHR45774">
    <property type="entry name" value="BTB/POZ DOMAIN-CONTAINING"/>
    <property type="match status" value="1"/>
</dbReference>
<dbReference type="SUPFAM" id="SSF54695">
    <property type="entry name" value="POZ domain"/>
    <property type="match status" value="1"/>
</dbReference>
<dbReference type="PANTHER" id="PTHR45774:SF3">
    <property type="entry name" value="BTB (POZ) DOMAIN-CONTAINING 2B-RELATED"/>
    <property type="match status" value="1"/>
</dbReference>
<dbReference type="GO" id="GO:0022008">
    <property type="term" value="P:neurogenesis"/>
    <property type="evidence" value="ECO:0007669"/>
    <property type="project" value="TreeGrafter"/>
</dbReference>
<proteinExistence type="predicted"/>
<protein>
    <recommendedName>
        <fullName evidence="1">BTB domain-containing protein</fullName>
    </recommendedName>
</protein>
<dbReference type="PROSITE" id="PS50097">
    <property type="entry name" value="BTB"/>
    <property type="match status" value="1"/>
</dbReference>
<dbReference type="InterPro" id="IPR011333">
    <property type="entry name" value="SKP1/BTB/POZ_sf"/>
</dbReference>
<dbReference type="Pfam" id="PF07707">
    <property type="entry name" value="BACK"/>
    <property type="match status" value="1"/>
</dbReference>
<feature type="domain" description="BTB" evidence="1">
    <location>
        <begin position="29"/>
        <end position="99"/>
    </location>
</feature>
<dbReference type="EnsemblMetazoa" id="XM_014401950.2">
    <property type="protein sequence ID" value="XP_014257436.1"/>
    <property type="gene ID" value="LOC106671117"/>
</dbReference>
<evidence type="ECO:0000259" key="1">
    <source>
        <dbReference type="PROSITE" id="PS50097"/>
    </source>
</evidence>
<dbReference type="InterPro" id="IPR011705">
    <property type="entry name" value="BACK"/>
</dbReference>
<dbReference type="GO" id="GO:0005829">
    <property type="term" value="C:cytosol"/>
    <property type="evidence" value="ECO:0007669"/>
    <property type="project" value="TreeGrafter"/>
</dbReference>